<dbReference type="InterPro" id="IPR000253">
    <property type="entry name" value="FHA_dom"/>
</dbReference>
<dbReference type="PROSITE" id="PS50174">
    <property type="entry name" value="G_PATCH"/>
    <property type="match status" value="1"/>
</dbReference>
<dbReference type="SUPFAM" id="SSF49879">
    <property type="entry name" value="SMAD/FHA domain"/>
    <property type="match status" value="1"/>
</dbReference>
<dbReference type="InterPro" id="IPR000467">
    <property type="entry name" value="G_patch_dom"/>
</dbReference>
<dbReference type="Proteomes" id="UP000054107">
    <property type="component" value="Unassembled WGS sequence"/>
</dbReference>
<dbReference type="Pfam" id="PF00498">
    <property type="entry name" value="FHA"/>
    <property type="match status" value="1"/>
</dbReference>
<reference evidence="5 6" key="1">
    <citation type="submission" date="2014-09" db="EMBL/GenBank/DDBJ databases">
        <authorList>
            <person name="Ellenberger Sabrina"/>
        </authorList>
    </citation>
    <scope>NUCLEOTIDE SEQUENCE [LARGE SCALE GENOMIC DNA]</scope>
    <source>
        <strain evidence="5 6">CBS 412.66</strain>
    </source>
</reference>
<dbReference type="STRING" id="35722.A0A0B7NJB6"/>
<dbReference type="GO" id="GO:0003676">
    <property type="term" value="F:nucleic acid binding"/>
    <property type="evidence" value="ECO:0007669"/>
    <property type="project" value="InterPro"/>
</dbReference>
<dbReference type="PANTHER" id="PTHR23106">
    <property type="entry name" value="ANGIOGENIC FACTOR WITH G PATCH AND FHA DOMAINS 1"/>
    <property type="match status" value="1"/>
</dbReference>
<feature type="domain" description="G-patch" evidence="4">
    <location>
        <begin position="328"/>
        <end position="374"/>
    </location>
</feature>
<evidence type="ECO:0000313" key="5">
    <source>
        <dbReference type="EMBL" id="CEP18701.1"/>
    </source>
</evidence>
<accession>A0A0B7NJB6</accession>
<dbReference type="EMBL" id="LN733886">
    <property type="protein sequence ID" value="CEP18701.1"/>
    <property type="molecule type" value="Genomic_DNA"/>
</dbReference>
<dbReference type="SMART" id="SM00240">
    <property type="entry name" value="FHA"/>
    <property type="match status" value="1"/>
</dbReference>
<dbReference type="Pfam" id="PF01585">
    <property type="entry name" value="G-patch"/>
    <property type="match status" value="1"/>
</dbReference>
<dbReference type="PANTHER" id="PTHR23106:SF24">
    <property type="entry name" value="ANGIOGENIC FACTOR WITH G PATCH AND FHA DOMAINS 1"/>
    <property type="match status" value="1"/>
</dbReference>
<keyword evidence="1" id="KW-0175">Coiled coil</keyword>
<feature type="domain" description="FHA" evidence="3">
    <location>
        <begin position="136"/>
        <end position="189"/>
    </location>
</feature>
<dbReference type="OrthoDB" id="21470at2759"/>
<gene>
    <name evidence="5" type="primary">PARPA_13008.1 scaffold 45703</name>
</gene>
<dbReference type="SMART" id="SM00443">
    <property type="entry name" value="G_patch"/>
    <property type="match status" value="1"/>
</dbReference>
<dbReference type="Gene3D" id="2.60.200.20">
    <property type="match status" value="1"/>
</dbReference>
<evidence type="ECO:0008006" key="7">
    <source>
        <dbReference type="Google" id="ProtNLM"/>
    </source>
</evidence>
<dbReference type="PROSITE" id="PS50006">
    <property type="entry name" value="FHA_DOMAIN"/>
    <property type="match status" value="1"/>
</dbReference>
<protein>
    <recommendedName>
        <fullName evidence="7">G-patch domain-containing protein</fullName>
    </recommendedName>
</protein>
<evidence type="ECO:0000313" key="6">
    <source>
        <dbReference type="Proteomes" id="UP000054107"/>
    </source>
</evidence>
<name>A0A0B7NJB6_9FUNG</name>
<feature type="compositionally biased region" description="Basic and acidic residues" evidence="2">
    <location>
        <begin position="302"/>
        <end position="311"/>
    </location>
</feature>
<keyword evidence="6" id="KW-1185">Reference proteome</keyword>
<evidence type="ECO:0000256" key="1">
    <source>
        <dbReference type="SAM" id="Coils"/>
    </source>
</evidence>
<evidence type="ECO:0000259" key="3">
    <source>
        <dbReference type="PROSITE" id="PS50006"/>
    </source>
</evidence>
<dbReference type="InterPro" id="IPR053027">
    <property type="entry name" value="AGGF1"/>
</dbReference>
<evidence type="ECO:0000256" key="2">
    <source>
        <dbReference type="SAM" id="MobiDB-lite"/>
    </source>
</evidence>
<feature type="region of interest" description="Disordered" evidence="2">
    <location>
        <begin position="302"/>
        <end position="322"/>
    </location>
</feature>
<organism evidence="5 6">
    <name type="scientific">Parasitella parasitica</name>
    <dbReference type="NCBI Taxonomy" id="35722"/>
    <lineage>
        <taxon>Eukaryota</taxon>
        <taxon>Fungi</taxon>
        <taxon>Fungi incertae sedis</taxon>
        <taxon>Mucoromycota</taxon>
        <taxon>Mucoromycotina</taxon>
        <taxon>Mucoromycetes</taxon>
        <taxon>Mucorales</taxon>
        <taxon>Mucorineae</taxon>
        <taxon>Mucoraceae</taxon>
        <taxon>Parasitella</taxon>
    </lineage>
</organism>
<sequence length="403" mass="46673">MPNKEELDFGNELDNYMNESAPSKQEVEDWILDEDTGVYVIHSRRLVMYHVDGNWVCGDYDSVYNSRYKFDSETQSWFDTVTEQYSFYDEASQTYVPLTDAYWAGHPQSTQSMRLVVQSSPHFKSGQVILLDENGISIGRDRSWNSRLRLPEMAVSKYHAMVYLDKKEKAFYIVDNGSQHGTFVNEKRLSEPKQSSLPYELRHMDLVRIGSTSLQVHQHDMGWPCQFCLASEYIDTTLGKKEKAQQQISEMKEDLETSRREWIKKQKKLYASADEDSSQNYVDRAHIRRKTTKTEKFVAERQQYEKDHDTQTSRVSAPSPTVTINTPVQGIGNKMLQKLGWQEGQSLGKRQDGILEPIAPASQSSRVGLGSQPTFNVIENETRKERQWRLAQERYQNAFANNE</sequence>
<feature type="coiled-coil region" evidence="1">
    <location>
        <begin position="234"/>
        <end position="261"/>
    </location>
</feature>
<proteinExistence type="predicted"/>
<feature type="compositionally biased region" description="Polar residues" evidence="2">
    <location>
        <begin position="312"/>
        <end position="322"/>
    </location>
</feature>
<evidence type="ECO:0000259" key="4">
    <source>
        <dbReference type="PROSITE" id="PS50174"/>
    </source>
</evidence>
<dbReference type="InterPro" id="IPR008984">
    <property type="entry name" value="SMAD_FHA_dom_sf"/>
</dbReference>
<dbReference type="AlphaFoldDB" id="A0A0B7NJB6"/>